<sequence>TPSLRRQGGVGCRPPREPRTPSRGPLSRSASPSSRPGLRPNAELLKCPGEIE</sequence>
<reference evidence="2 3" key="1">
    <citation type="submission" date="2023-05" db="EMBL/GenBank/DDBJ databases">
        <title>B98-5 Cell Line De Novo Hybrid Assembly: An Optical Mapping Approach.</title>
        <authorList>
            <person name="Kananen K."/>
            <person name="Auerbach J.A."/>
            <person name="Kautto E."/>
            <person name="Blachly J.S."/>
        </authorList>
    </citation>
    <scope>NUCLEOTIDE SEQUENCE [LARGE SCALE GENOMIC DNA]</scope>
    <source>
        <strain evidence="2">B95-8</strain>
        <tissue evidence="2">Cell line</tissue>
    </source>
</reference>
<dbReference type="Proteomes" id="UP001266305">
    <property type="component" value="Unassembled WGS sequence"/>
</dbReference>
<dbReference type="EMBL" id="JASSZA010000011">
    <property type="protein sequence ID" value="KAK2099152.1"/>
    <property type="molecule type" value="Genomic_DNA"/>
</dbReference>
<accession>A0ABQ9UPZ4</accession>
<gene>
    <name evidence="2" type="ORF">P7K49_024603</name>
</gene>
<organism evidence="2 3">
    <name type="scientific">Saguinus oedipus</name>
    <name type="common">Cotton-top tamarin</name>
    <name type="synonym">Oedipomidas oedipus</name>
    <dbReference type="NCBI Taxonomy" id="9490"/>
    <lineage>
        <taxon>Eukaryota</taxon>
        <taxon>Metazoa</taxon>
        <taxon>Chordata</taxon>
        <taxon>Craniata</taxon>
        <taxon>Vertebrata</taxon>
        <taxon>Euteleostomi</taxon>
        <taxon>Mammalia</taxon>
        <taxon>Eutheria</taxon>
        <taxon>Euarchontoglires</taxon>
        <taxon>Primates</taxon>
        <taxon>Haplorrhini</taxon>
        <taxon>Platyrrhini</taxon>
        <taxon>Cebidae</taxon>
        <taxon>Callitrichinae</taxon>
        <taxon>Saguinus</taxon>
    </lineage>
</organism>
<feature type="region of interest" description="Disordered" evidence="1">
    <location>
        <begin position="1"/>
        <end position="52"/>
    </location>
</feature>
<comment type="caution">
    <text evidence="2">The sequence shown here is derived from an EMBL/GenBank/DDBJ whole genome shotgun (WGS) entry which is preliminary data.</text>
</comment>
<name>A0ABQ9UPZ4_SAGOE</name>
<evidence type="ECO:0000313" key="3">
    <source>
        <dbReference type="Proteomes" id="UP001266305"/>
    </source>
</evidence>
<keyword evidence="3" id="KW-1185">Reference proteome</keyword>
<feature type="non-terminal residue" evidence="2">
    <location>
        <position position="52"/>
    </location>
</feature>
<proteinExistence type="predicted"/>
<feature type="compositionally biased region" description="Low complexity" evidence="1">
    <location>
        <begin position="21"/>
        <end position="40"/>
    </location>
</feature>
<evidence type="ECO:0000313" key="2">
    <source>
        <dbReference type="EMBL" id="KAK2099152.1"/>
    </source>
</evidence>
<evidence type="ECO:0000256" key="1">
    <source>
        <dbReference type="SAM" id="MobiDB-lite"/>
    </source>
</evidence>
<feature type="non-terminal residue" evidence="2">
    <location>
        <position position="1"/>
    </location>
</feature>
<protein>
    <submittedName>
        <fullName evidence="2">Uncharacterized protein</fullName>
    </submittedName>
</protein>